<name>A0A7X6D4S8_9ACTN</name>
<dbReference type="EMBL" id="JAAVJD010000237">
    <property type="protein sequence ID" value="NJQ08065.1"/>
    <property type="molecule type" value="Genomic_DNA"/>
</dbReference>
<keyword evidence="5" id="KW-1185">Reference proteome</keyword>
<dbReference type="PANTHER" id="PTHR43793:SF1">
    <property type="entry name" value="FAD SYNTHASE"/>
    <property type="match status" value="1"/>
</dbReference>
<reference evidence="4 5" key="1">
    <citation type="submission" date="2020-03" db="EMBL/GenBank/DDBJ databases">
        <title>Draft genome of Streptomyces sp. ventii, isolated from the Axial Seamount in the Pacific Ocean, and resequencing of the two type strains Streptomyces lonarensis strain NCL 716 and Streptomyces bohaiensis strain 11A07.</title>
        <authorList>
            <person name="Loughran R.M."/>
            <person name="Pfannmuller K.M."/>
            <person name="Wasson B.J."/>
            <person name="Deadmond M.C."/>
            <person name="Paddock B.E."/>
            <person name="Koyack M.J."/>
            <person name="Gallegos D.A."/>
            <person name="Mitchell E.A."/>
            <person name="Ushijima B."/>
            <person name="Saw J.H."/>
            <person name="Mcphail K.L."/>
            <person name="Videau P."/>
        </authorList>
    </citation>
    <scope>NUCLEOTIDE SEQUENCE [LARGE SCALE GENOMIC DNA]</scope>
    <source>
        <strain evidence="4 5">NCL716</strain>
    </source>
</reference>
<evidence type="ECO:0000313" key="4">
    <source>
        <dbReference type="EMBL" id="NJQ08065.1"/>
    </source>
</evidence>
<accession>A0A7X6D4S8</accession>
<dbReference type="InterPro" id="IPR004821">
    <property type="entry name" value="Cyt_trans-like"/>
</dbReference>
<dbReference type="AlphaFoldDB" id="A0A7X6D4S8"/>
<evidence type="ECO:0000256" key="1">
    <source>
        <dbReference type="ARBA" id="ARBA00022679"/>
    </source>
</evidence>
<dbReference type="InterPro" id="IPR014729">
    <property type="entry name" value="Rossmann-like_a/b/a_fold"/>
</dbReference>
<dbReference type="RefSeq" id="WP_167973590.1">
    <property type="nucleotide sequence ID" value="NZ_BHZG01000068.1"/>
</dbReference>
<dbReference type="Pfam" id="PF01467">
    <property type="entry name" value="CTP_transf_like"/>
    <property type="match status" value="1"/>
</dbReference>
<proteinExistence type="predicted"/>
<dbReference type="InterPro" id="IPR050385">
    <property type="entry name" value="Archaeal_FAD_synthase"/>
</dbReference>
<comment type="caution">
    <text evidence="4">The sequence shown here is derived from an EMBL/GenBank/DDBJ whole genome shotgun (WGS) entry which is preliminary data.</text>
</comment>
<protein>
    <submittedName>
        <fullName evidence="4">Adenylyltransferase/cytidyltransferase family protein</fullName>
    </submittedName>
</protein>
<dbReference type="GO" id="GO:0016779">
    <property type="term" value="F:nucleotidyltransferase activity"/>
    <property type="evidence" value="ECO:0007669"/>
    <property type="project" value="UniProtKB-KW"/>
</dbReference>
<evidence type="ECO:0000259" key="3">
    <source>
        <dbReference type="Pfam" id="PF01467"/>
    </source>
</evidence>
<feature type="domain" description="Cytidyltransferase-like" evidence="3">
    <location>
        <begin position="7"/>
        <end position="133"/>
    </location>
</feature>
<keyword evidence="1 4" id="KW-0808">Transferase</keyword>
<dbReference type="Gene3D" id="3.40.50.620">
    <property type="entry name" value="HUPs"/>
    <property type="match status" value="1"/>
</dbReference>
<dbReference type="SUPFAM" id="SSF52374">
    <property type="entry name" value="Nucleotidylyl transferase"/>
    <property type="match status" value="1"/>
</dbReference>
<dbReference type="NCBIfam" id="TIGR00125">
    <property type="entry name" value="cyt_tran_rel"/>
    <property type="match status" value="1"/>
</dbReference>
<sequence>MPHTVGYAPGVYDLFHIGHLNILRHARARCDHLVAGVVSDETATGMKGRPPVIPLVERLEIVRSIRFVDAAFVDTSHDKLEMWRRVRFDVIFKGDDWRGTPRGDRLEAAMATVDVEVVYFPYTVHTSSTQLRAALDALAAPTPGGAPVIRSAES</sequence>
<dbReference type="Proteomes" id="UP000578686">
    <property type="component" value="Unassembled WGS sequence"/>
</dbReference>
<evidence type="ECO:0000313" key="5">
    <source>
        <dbReference type="Proteomes" id="UP000578686"/>
    </source>
</evidence>
<evidence type="ECO:0000256" key="2">
    <source>
        <dbReference type="ARBA" id="ARBA00022695"/>
    </source>
</evidence>
<dbReference type="PANTHER" id="PTHR43793">
    <property type="entry name" value="FAD SYNTHASE"/>
    <property type="match status" value="1"/>
</dbReference>
<gene>
    <name evidence="4" type="ORF">HCN56_21395</name>
</gene>
<keyword evidence="2 4" id="KW-0548">Nucleotidyltransferase</keyword>
<organism evidence="4 5">
    <name type="scientific">Streptomyces lonarensis</name>
    <dbReference type="NCBI Taxonomy" id="700599"/>
    <lineage>
        <taxon>Bacteria</taxon>
        <taxon>Bacillati</taxon>
        <taxon>Actinomycetota</taxon>
        <taxon>Actinomycetes</taxon>
        <taxon>Kitasatosporales</taxon>
        <taxon>Streptomycetaceae</taxon>
        <taxon>Streptomyces</taxon>
    </lineage>
</organism>